<dbReference type="Pfam" id="PF04082">
    <property type="entry name" value="Fungal_trans"/>
    <property type="match status" value="1"/>
</dbReference>
<keyword evidence="10" id="KW-1185">Reference proteome</keyword>
<evidence type="ECO:0000313" key="9">
    <source>
        <dbReference type="EMBL" id="KAK3358221.1"/>
    </source>
</evidence>
<evidence type="ECO:0000313" key="10">
    <source>
        <dbReference type="Proteomes" id="UP001275084"/>
    </source>
</evidence>
<dbReference type="EMBL" id="JAUIQD010000003">
    <property type="protein sequence ID" value="KAK3358221.1"/>
    <property type="molecule type" value="Genomic_DNA"/>
</dbReference>
<evidence type="ECO:0000256" key="1">
    <source>
        <dbReference type="ARBA" id="ARBA00022723"/>
    </source>
</evidence>
<dbReference type="GO" id="GO:0006351">
    <property type="term" value="P:DNA-templated transcription"/>
    <property type="evidence" value="ECO:0007669"/>
    <property type="project" value="InterPro"/>
</dbReference>
<dbReference type="PROSITE" id="PS00463">
    <property type="entry name" value="ZN2_CY6_FUNGAL_1"/>
    <property type="match status" value="1"/>
</dbReference>
<dbReference type="GO" id="GO:0000978">
    <property type="term" value="F:RNA polymerase II cis-regulatory region sequence-specific DNA binding"/>
    <property type="evidence" value="ECO:0007669"/>
    <property type="project" value="TreeGrafter"/>
</dbReference>
<dbReference type="GO" id="GO:0008270">
    <property type="term" value="F:zinc ion binding"/>
    <property type="evidence" value="ECO:0007669"/>
    <property type="project" value="InterPro"/>
</dbReference>
<dbReference type="Proteomes" id="UP001275084">
    <property type="component" value="Unassembled WGS sequence"/>
</dbReference>
<evidence type="ECO:0000259" key="8">
    <source>
        <dbReference type="PROSITE" id="PS50048"/>
    </source>
</evidence>
<dbReference type="InterPro" id="IPR036864">
    <property type="entry name" value="Zn2-C6_fun-type_DNA-bd_sf"/>
</dbReference>
<evidence type="ECO:0000256" key="2">
    <source>
        <dbReference type="ARBA" id="ARBA00022833"/>
    </source>
</evidence>
<dbReference type="AlphaFoldDB" id="A0AAJ0HNN7"/>
<feature type="region of interest" description="Disordered" evidence="7">
    <location>
        <begin position="86"/>
        <end position="116"/>
    </location>
</feature>
<keyword evidence="4" id="KW-0238">DNA-binding</keyword>
<dbReference type="Gene3D" id="4.10.240.10">
    <property type="entry name" value="Zn(2)-C6 fungal-type DNA-binding domain"/>
    <property type="match status" value="1"/>
</dbReference>
<evidence type="ECO:0000256" key="4">
    <source>
        <dbReference type="ARBA" id="ARBA00023125"/>
    </source>
</evidence>
<dbReference type="SMART" id="SM00066">
    <property type="entry name" value="GAL4"/>
    <property type="match status" value="1"/>
</dbReference>
<keyword evidence="3" id="KW-0805">Transcription regulation</keyword>
<dbReference type="InterPro" id="IPR007219">
    <property type="entry name" value="XnlR_reg_dom"/>
</dbReference>
<dbReference type="InterPro" id="IPR051430">
    <property type="entry name" value="Fungal_TF_Env_Response"/>
</dbReference>
<comment type="caution">
    <text evidence="9">The sequence shown here is derived from an EMBL/GenBank/DDBJ whole genome shotgun (WGS) entry which is preliminary data.</text>
</comment>
<dbReference type="PANTHER" id="PTHR31944">
    <property type="entry name" value="HEME-RESPONSIVE ZINC FINGER TRANSCRIPTION FACTOR HAP1"/>
    <property type="match status" value="1"/>
</dbReference>
<protein>
    <recommendedName>
        <fullName evidence="8">Zn(2)-C6 fungal-type domain-containing protein</fullName>
    </recommendedName>
</protein>
<organism evidence="9 10">
    <name type="scientific">Lasiosphaeria hispida</name>
    <dbReference type="NCBI Taxonomy" id="260671"/>
    <lineage>
        <taxon>Eukaryota</taxon>
        <taxon>Fungi</taxon>
        <taxon>Dikarya</taxon>
        <taxon>Ascomycota</taxon>
        <taxon>Pezizomycotina</taxon>
        <taxon>Sordariomycetes</taxon>
        <taxon>Sordariomycetidae</taxon>
        <taxon>Sordariales</taxon>
        <taxon>Lasiosphaeriaceae</taxon>
        <taxon>Lasiosphaeria</taxon>
    </lineage>
</organism>
<proteinExistence type="predicted"/>
<keyword evidence="5" id="KW-0804">Transcription</keyword>
<dbReference type="PANTHER" id="PTHR31944:SF131">
    <property type="entry name" value="HEME-RESPONSIVE ZINC FINGER TRANSCRIPTION FACTOR HAP1"/>
    <property type="match status" value="1"/>
</dbReference>
<dbReference type="SUPFAM" id="SSF57701">
    <property type="entry name" value="Zn2/Cys6 DNA-binding domain"/>
    <property type="match status" value="1"/>
</dbReference>
<evidence type="ECO:0000256" key="6">
    <source>
        <dbReference type="ARBA" id="ARBA00023242"/>
    </source>
</evidence>
<feature type="region of interest" description="Disordered" evidence="7">
    <location>
        <begin position="47"/>
        <end position="67"/>
    </location>
</feature>
<name>A0AAJ0HNN7_9PEZI</name>
<keyword evidence="6" id="KW-0539">Nucleus</keyword>
<feature type="domain" description="Zn(2)-C6 fungal-type" evidence="8">
    <location>
        <begin position="19"/>
        <end position="50"/>
    </location>
</feature>
<dbReference type="CDD" id="cd00067">
    <property type="entry name" value="GAL4"/>
    <property type="match status" value="1"/>
</dbReference>
<dbReference type="CDD" id="cd12148">
    <property type="entry name" value="fungal_TF_MHR"/>
    <property type="match status" value="1"/>
</dbReference>
<gene>
    <name evidence="9" type="ORF">B0T25DRAFT_517492</name>
</gene>
<evidence type="ECO:0000256" key="3">
    <source>
        <dbReference type="ARBA" id="ARBA00023015"/>
    </source>
</evidence>
<keyword evidence="1" id="KW-0479">Metal-binding</keyword>
<evidence type="ECO:0000256" key="7">
    <source>
        <dbReference type="SAM" id="MobiDB-lite"/>
    </source>
</evidence>
<sequence length="657" mass="73594">MQSQQTPGVARRRNRIPLSCEGCRTRKLKCNREKPCQNCAARGEQSTCNFRGAKDGVEPSGDANGNATRQRIDRLEHLVKKLIAERQQFPVSPARKDESPTPETPKSGPGMAGGGKTFIDGVHSVYSSEDDWHAVLQEINELKSTWSRENGYGTFGNPGPALSHSVDGSSLLFSQVKPIEHVDILSSLPLRPELDRLISRFFNRQNFPITIPPIIHEPTFRREYHEHWRDPSRTNLIWLGLLFSILGITMLAHQQYGEPPEYQGISASLFRLYRMRTAQCLLSGDIAKCLPYTVEALRFNATAELSCKDDNRRGLWIMTGVIVRAAINMGYHRDPSQSEGISVLQAEYRRRVWLSVIGMDDIASFLGGFPRTTSSIYSDTREPHNIHDWELSEKTASLRPSRSLLENTETTYLIVKSRLFRGLGRIADINSNPTPSSYSTILEIDTTLHEAYENIPLHMQQTSSVSSLSLQGMYHKGMCILHRRFLTESRSDTRFKPSRDRCIASAISLLELQRYIVPGWYKISQTRQMLALAAMVLFLELEIRRRGSEIGGLVGEAESEKILGALEVSCAYWAEAVDAGDEAVRIRGFLVGLLRGLRGEGEAGEAGDELADVVSPESAVEDFPFQQTDGMALECDWATLDAIIEDMEGSYETSALY</sequence>
<dbReference type="SMART" id="SM00906">
    <property type="entry name" value="Fungal_trans"/>
    <property type="match status" value="1"/>
</dbReference>
<keyword evidence="2" id="KW-0862">Zinc</keyword>
<reference evidence="9" key="2">
    <citation type="submission" date="2023-06" db="EMBL/GenBank/DDBJ databases">
        <authorList>
            <consortium name="Lawrence Berkeley National Laboratory"/>
            <person name="Haridas S."/>
            <person name="Hensen N."/>
            <person name="Bonometti L."/>
            <person name="Westerberg I."/>
            <person name="Brannstrom I.O."/>
            <person name="Guillou S."/>
            <person name="Cros-Aarteil S."/>
            <person name="Calhoun S."/>
            <person name="Kuo A."/>
            <person name="Mondo S."/>
            <person name="Pangilinan J."/>
            <person name="Riley R."/>
            <person name="Labutti K."/>
            <person name="Andreopoulos B."/>
            <person name="Lipzen A."/>
            <person name="Chen C."/>
            <person name="Yanf M."/>
            <person name="Daum C."/>
            <person name="Ng V."/>
            <person name="Clum A."/>
            <person name="Steindorff A."/>
            <person name="Ohm R."/>
            <person name="Martin F."/>
            <person name="Silar P."/>
            <person name="Natvig D."/>
            <person name="Lalanne C."/>
            <person name="Gautier V."/>
            <person name="Ament-Velasquez S.L."/>
            <person name="Kruys A."/>
            <person name="Hutchinson M.I."/>
            <person name="Powell A.J."/>
            <person name="Barry K."/>
            <person name="Miller A.N."/>
            <person name="Grigoriev I.V."/>
            <person name="Debuchy R."/>
            <person name="Gladieux P."/>
            <person name="Thoren M.H."/>
            <person name="Johannesson H."/>
        </authorList>
    </citation>
    <scope>NUCLEOTIDE SEQUENCE</scope>
    <source>
        <strain evidence="9">CBS 955.72</strain>
    </source>
</reference>
<accession>A0AAJ0HNN7</accession>
<dbReference type="GO" id="GO:0005634">
    <property type="term" value="C:nucleus"/>
    <property type="evidence" value="ECO:0007669"/>
    <property type="project" value="TreeGrafter"/>
</dbReference>
<reference evidence="9" key="1">
    <citation type="journal article" date="2023" name="Mol. Phylogenet. Evol.">
        <title>Genome-scale phylogeny and comparative genomics of the fungal order Sordariales.</title>
        <authorList>
            <person name="Hensen N."/>
            <person name="Bonometti L."/>
            <person name="Westerberg I."/>
            <person name="Brannstrom I.O."/>
            <person name="Guillou S."/>
            <person name="Cros-Aarteil S."/>
            <person name="Calhoun S."/>
            <person name="Haridas S."/>
            <person name="Kuo A."/>
            <person name="Mondo S."/>
            <person name="Pangilinan J."/>
            <person name="Riley R."/>
            <person name="LaButti K."/>
            <person name="Andreopoulos B."/>
            <person name="Lipzen A."/>
            <person name="Chen C."/>
            <person name="Yan M."/>
            <person name="Daum C."/>
            <person name="Ng V."/>
            <person name="Clum A."/>
            <person name="Steindorff A."/>
            <person name="Ohm R.A."/>
            <person name="Martin F."/>
            <person name="Silar P."/>
            <person name="Natvig D.O."/>
            <person name="Lalanne C."/>
            <person name="Gautier V."/>
            <person name="Ament-Velasquez S.L."/>
            <person name="Kruys A."/>
            <person name="Hutchinson M.I."/>
            <person name="Powell A.J."/>
            <person name="Barry K."/>
            <person name="Miller A.N."/>
            <person name="Grigoriev I.V."/>
            <person name="Debuchy R."/>
            <person name="Gladieux P."/>
            <person name="Hiltunen Thoren M."/>
            <person name="Johannesson H."/>
        </authorList>
    </citation>
    <scope>NUCLEOTIDE SEQUENCE</scope>
    <source>
        <strain evidence="9">CBS 955.72</strain>
    </source>
</reference>
<dbReference type="Pfam" id="PF00172">
    <property type="entry name" value="Zn_clus"/>
    <property type="match status" value="1"/>
</dbReference>
<dbReference type="GO" id="GO:0001228">
    <property type="term" value="F:DNA-binding transcription activator activity, RNA polymerase II-specific"/>
    <property type="evidence" value="ECO:0007669"/>
    <property type="project" value="TreeGrafter"/>
</dbReference>
<dbReference type="InterPro" id="IPR001138">
    <property type="entry name" value="Zn2Cys6_DnaBD"/>
</dbReference>
<evidence type="ECO:0000256" key="5">
    <source>
        <dbReference type="ARBA" id="ARBA00023163"/>
    </source>
</evidence>
<dbReference type="PROSITE" id="PS50048">
    <property type="entry name" value="ZN2_CY6_FUNGAL_2"/>
    <property type="match status" value="1"/>
</dbReference>